<feature type="region of interest" description="Disordered" evidence="1">
    <location>
        <begin position="1134"/>
        <end position="1190"/>
    </location>
</feature>
<comment type="caution">
    <text evidence="2">The sequence shown here is derived from an EMBL/GenBank/DDBJ whole genome shotgun (WGS) entry which is preliminary data.</text>
</comment>
<feature type="compositionally biased region" description="Basic residues" evidence="1">
    <location>
        <begin position="1154"/>
        <end position="1171"/>
    </location>
</feature>
<accession>A0A1Y1JMS7</accession>
<dbReference type="OMA" id="AYYHMRT"/>
<dbReference type="Proteomes" id="UP000195521">
    <property type="component" value="Unassembled WGS sequence"/>
</dbReference>
<evidence type="ECO:0000313" key="2">
    <source>
        <dbReference type="EMBL" id="GAW81344.1"/>
    </source>
</evidence>
<feature type="compositionally biased region" description="Low complexity" evidence="1">
    <location>
        <begin position="44"/>
        <end position="58"/>
    </location>
</feature>
<dbReference type="PANTHER" id="PTHR24007:SF7">
    <property type="entry name" value="BRCA1-ASSOCIATED PROTEIN"/>
    <property type="match status" value="1"/>
</dbReference>
<dbReference type="GO" id="GO:0061630">
    <property type="term" value="F:ubiquitin protein ligase activity"/>
    <property type="evidence" value="ECO:0007669"/>
    <property type="project" value="TreeGrafter"/>
</dbReference>
<dbReference type="GO" id="GO:0005737">
    <property type="term" value="C:cytoplasm"/>
    <property type="evidence" value="ECO:0007669"/>
    <property type="project" value="TreeGrafter"/>
</dbReference>
<dbReference type="OrthoDB" id="273556at2759"/>
<protein>
    <submittedName>
        <fullName evidence="2">Uncharacterized protein</fullName>
    </submittedName>
</protein>
<evidence type="ECO:0000313" key="3">
    <source>
        <dbReference type="Proteomes" id="UP000195521"/>
    </source>
</evidence>
<evidence type="ECO:0000256" key="1">
    <source>
        <dbReference type="SAM" id="MobiDB-lite"/>
    </source>
</evidence>
<reference evidence="3" key="1">
    <citation type="submission" date="2017-04" db="EMBL/GenBank/DDBJ databases">
        <title>Plasmodium gonderi genome.</title>
        <authorList>
            <person name="Arisue N."/>
            <person name="Honma H."/>
            <person name="Kawai S."/>
            <person name="Tougan T."/>
            <person name="Tanabe K."/>
            <person name="Horii T."/>
        </authorList>
    </citation>
    <scope>NUCLEOTIDE SEQUENCE [LARGE SCALE GENOMIC DNA]</scope>
    <source>
        <strain evidence="3">ATCC 30045</strain>
    </source>
</reference>
<name>A0A1Y1JMS7_PLAGO</name>
<dbReference type="PANTHER" id="PTHR24007">
    <property type="entry name" value="BRCA1-ASSOCIATED PROTEIN"/>
    <property type="match status" value="1"/>
</dbReference>
<dbReference type="EMBL" id="BDQF01000011">
    <property type="protein sequence ID" value="GAW81344.1"/>
    <property type="molecule type" value="Genomic_DNA"/>
</dbReference>
<gene>
    <name evidence="2" type="ORF">PGO_101010</name>
</gene>
<keyword evidence="3" id="KW-1185">Reference proteome</keyword>
<organism evidence="2 3">
    <name type="scientific">Plasmodium gonderi</name>
    <dbReference type="NCBI Taxonomy" id="77519"/>
    <lineage>
        <taxon>Eukaryota</taxon>
        <taxon>Sar</taxon>
        <taxon>Alveolata</taxon>
        <taxon>Apicomplexa</taxon>
        <taxon>Aconoidasida</taxon>
        <taxon>Haemosporida</taxon>
        <taxon>Plasmodiidae</taxon>
        <taxon>Plasmodium</taxon>
        <taxon>Plasmodium (Plasmodium)</taxon>
    </lineage>
</organism>
<feature type="compositionally biased region" description="Basic residues" evidence="1">
    <location>
        <begin position="1"/>
        <end position="15"/>
    </location>
</feature>
<dbReference type="GO" id="GO:0007265">
    <property type="term" value="P:Ras protein signal transduction"/>
    <property type="evidence" value="ECO:0007669"/>
    <property type="project" value="TreeGrafter"/>
</dbReference>
<dbReference type="GO" id="GO:0016567">
    <property type="term" value="P:protein ubiquitination"/>
    <property type="evidence" value="ECO:0007669"/>
    <property type="project" value="TreeGrafter"/>
</dbReference>
<proteinExistence type="predicted"/>
<dbReference type="GeneID" id="39748066"/>
<sequence>MSKKRQKKKKSKGKKKENNSSFNAYDQNDDLLNEGEPNRRIGYNTNGHNDNNSNTKNDQISEDEKKGEKNLNENVKTVYHTNQFVVNEKENKNNTETCNIKKERFENVTYVGRFINGLNSDSMNDKTNNMSDNISGKTDEENPRQKKNVPMVSITKKVRKEENKKLILNSDDINDLLMLSGEQCIEEKTSILFPHIDIDPKSYMFMEKEDSKNEFVNDISKEIDKIKNKFNGIYFASTANNHRNNFNTDYSNKNGRKSIRKNIKKNKEVQYIDISKKRISANNNKNNSYKNCNNYMNHNCNVYPKNIFFEKEKYIFYDVLIKGHMFLSLKRKIKKKKKKKKIKIRTKNYKIISDLCEMRKEEGTQLIKEKKDKKNRREKYYVFNYNCGNTKIQSITGYIRCFKDYYFYRENSSNAMVETGKNSSHLSSHPSSFNGSHSGSYNNYNLNKGLNKGKQMLCEVVISVLLCVNVSNCLSPSEFLELLYPLDNFIFFLKVLNKKSNEEYMIYFLTFNVYAKKIMKKMKTVTFFNMKRKKRLKVYIVKDITMNVTSRIKKNTQRMIIEENAFFEEKKKKVPHFCMQKEESELHITNEKIRKPWRRKFINALCLISQNKFQLSCAVCLEPLYSDYLSKIISHIFNFNFENQKKRSTTSIKYSPMPSKNSRNDMLIKDCSDSYAKINKIQNGVVKGSNAYSGNVNSSSRKRKCTDVGPLRKDSLPQEKTIAKNKEIVPLYDDIYYDKNKPNDKLCRKKDYSSSDNSSKGNGNISCKGECHYGGKTFNSNMKDSHCCLKTMDSYTSCDCNYHFSTVRFVNSMLKRHNNEVKKKRKKNRKPIFSNVCINILCNHIFHSNCLKKCCFTSCPICRYKQYNYQIANCDICEKNQNSKICLFCGFIGCSVNYDRLDKLKEQMIKEKKRLLRKKKHITIIIKYIFFRIINFFIKKDNYIIVSPFGAINSDQAWHYYYISMGEEKKRKTYFNDSLEVKKNEKKYMENDITQIDVNKYDKISKTQFVDSYSMEHVEGVSYEVGKVNEFSCFTTNTAQKNETDPILRTQNGRDKDINSLLYVSIENKMVDKMSDPCTKDFIYIQKRGIKENMSKMVKYCSLNFLHTFRKMIGIGNNKEKKMKEKKINQIKTQHKNFHKNKRSESRINDGCTKRSRNKASRPWAHGRKTKNSSNKVENKRRKRKRKAEGYSFNKYNLVRSDRYTCKHSFEKRGEEKKLIDHAKDHFCETMHNYFFDISKNSVFDYSSNVYIKKLINLKNEKKKFKKMYTGNIHMNEKEEIIEKKNIIMYIYEFNQLLSALLESQRDHFLSYIYELKLNYENIHKDNSSEASKCFSEIKILQEKNQHLKVEIKKKINIFHDKAKTNAELLQQLRNVEIINEKLCESQKKKMYDHEAKVEEKKKIIQEKQQIIRDLNQQITDLSFHKQAITKFSQNADVTNSSFMIGEKMTQKGRFKKR</sequence>
<feature type="region of interest" description="Disordered" evidence="1">
    <location>
        <begin position="1"/>
        <end position="67"/>
    </location>
</feature>
<dbReference type="RefSeq" id="XP_028543933.1">
    <property type="nucleotide sequence ID" value="XM_028688132.1"/>
</dbReference>